<gene>
    <name evidence="3" type="ORF">Verru16b_03473</name>
</gene>
<feature type="compositionally biased region" description="Basic and acidic residues" evidence="1">
    <location>
        <begin position="338"/>
        <end position="351"/>
    </location>
</feature>
<dbReference type="Proteomes" id="UP000095228">
    <property type="component" value="Chromosome"/>
</dbReference>
<feature type="region of interest" description="Disordered" evidence="1">
    <location>
        <begin position="329"/>
        <end position="353"/>
    </location>
</feature>
<dbReference type="OrthoDB" id="7275869at2"/>
<name>A0A1D8AZQ0_9BACT</name>
<proteinExistence type="predicted"/>
<reference evidence="3 4" key="1">
    <citation type="submission" date="2016-06" db="EMBL/GenBank/DDBJ databases">
        <title>Three novel species with peptidoglycan cell walls form the new genus Lacunisphaera gen. nov. in the family Opitutaceae of the verrucomicrobial subdivision 4.</title>
        <authorList>
            <person name="Rast P."/>
            <person name="Gloeckner I."/>
            <person name="Jogler M."/>
            <person name="Boedeker C."/>
            <person name="Jeske O."/>
            <person name="Wiegand S."/>
            <person name="Reinhardt R."/>
            <person name="Schumann P."/>
            <person name="Rohde M."/>
            <person name="Spring S."/>
            <person name="Gloeckner F.O."/>
            <person name="Jogler C."/>
        </authorList>
    </citation>
    <scope>NUCLEOTIDE SEQUENCE [LARGE SCALE GENOMIC DNA]</scope>
    <source>
        <strain evidence="3 4">IG16b</strain>
    </source>
</reference>
<evidence type="ECO:0000256" key="2">
    <source>
        <dbReference type="SAM" id="SignalP"/>
    </source>
</evidence>
<dbReference type="AlphaFoldDB" id="A0A1D8AZQ0"/>
<dbReference type="EMBL" id="CP016094">
    <property type="protein sequence ID" value="AOS46369.1"/>
    <property type="molecule type" value="Genomic_DNA"/>
</dbReference>
<evidence type="ECO:0000256" key="1">
    <source>
        <dbReference type="SAM" id="MobiDB-lite"/>
    </source>
</evidence>
<dbReference type="STRING" id="1838286.Verru16b_03473"/>
<evidence type="ECO:0000313" key="3">
    <source>
        <dbReference type="EMBL" id="AOS46369.1"/>
    </source>
</evidence>
<sequence length="499" mass="53533">MTPRTPTLSVLSVAGLLASLLSVAVPAAESVPAAVPAESTPAVAMLLADLEARSPKDWSDQGAIAAINAETLQLVESNRLASGEDFFRASVLLSRHLGEFRTGRAQYELLLAAAAKDHPGAGSGLGLTWDILLGLMGRPVRIDAQNMAATNPAFYQSDPAPGCIQAVMRDPAGARAKLAGLVDNPEIKAIVDADQAVRQTNWSTLNEEERKAIMTGDQQRNARIRAIVAAGDVRTADDFARAALVMQHSGRFDGYQLAHELAVCSLLLGDRRSGRWLVAASYDRLLRSAALDQRFGTQIGPAGPPRVDEAGISDAQRLALGCPTLAAARTRGSQRPPTLEDKDNTVTDPRTKVSVSYPPGWKLARSSQVDAAATSVIFHHPDHPQIALSLYYRMQPLASDPAGPEAALRQQAAIKETDRRGMATDYANDPASFRYREANGRPCLSWTGRFTHEGAPWAEQLVRVSGANSYALIFVKVPAAQLEAMRPLLETMADTLQLP</sequence>
<keyword evidence="2" id="KW-0732">Signal</keyword>
<feature type="chain" id="PRO_5009105417" evidence="2">
    <location>
        <begin position="28"/>
        <end position="499"/>
    </location>
</feature>
<feature type="signal peptide" evidence="2">
    <location>
        <begin position="1"/>
        <end position="27"/>
    </location>
</feature>
<dbReference type="KEGG" id="obg:Verru16b_03473"/>
<dbReference type="RefSeq" id="WP_069963428.1">
    <property type="nucleotide sequence ID" value="NZ_CP016094.1"/>
</dbReference>
<accession>A0A1D8AZQ0</accession>
<protein>
    <submittedName>
        <fullName evidence="3">Uncharacterized protein</fullName>
    </submittedName>
</protein>
<keyword evidence="4" id="KW-1185">Reference proteome</keyword>
<organism evidence="3 4">
    <name type="scientific">Lacunisphaera limnophila</name>
    <dbReference type="NCBI Taxonomy" id="1838286"/>
    <lineage>
        <taxon>Bacteria</taxon>
        <taxon>Pseudomonadati</taxon>
        <taxon>Verrucomicrobiota</taxon>
        <taxon>Opitutia</taxon>
        <taxon>Opitutales</taxon>
        <taxon>Opitutaceae</taxon>
        <taxon>Lacunisphaera</taxon>
    </lineage>
</organism>
<evidence type="ECO:0000313" key="4">
    <source>
        <dbReference type="Proteomes" id="UP000095228"/>
    </source>
</evidence>